<protein>
    <recommendedName>
        <fullName evidence="3">DUF1772 domain-containing protein</fullName>
    </recommendedName>
</protein>
<dbReference type="InterPro" id="IPR013901">
    <property type="entry name" value="Anthrone_oxy"/>
</dbReference>
<proteinExistence type="predicted"/>
<accession>A0A7R9VN97</accession>
<dbReference type="EMBL" id="HBED01010335">
    <property type="protein sequence ID" value="CAD8300808.1"/>
    <property type="molecule type" value="Transcribed_RNA"/>
</dbReference>
<sequence length="181" mass="20086">MFTTSAAIAFKMILLVTAFLCNIIFGEMLVFQTVVMPGIAKLDDGEFLRAFQAIDGVIQANEPVFVSTWIGSVLFIVVAAICGVVWSPLVGNADGVLEESWQAIGLLVAALAWLVCQWSTLRFNIPRNNRVKALNIAGMKSGEKVVERTYFEATWNKWHLFRTVLFGMVALYLLVLLLIIN</sequence>
<feature type="transmembrane region" description="Helical" evidence="1">
    <location>
        <begin position="103"/>
        <end position="121"/>
    </location>
</feature>
<dbReference type="AlphaFoldDB" id="A0A7R9VN97"/>
<evidence type="ECO:0008006" key="3">
    <source>
        <dbReference type="Google" id="ProtNLM"/>
    </source>
</evidence>
<dbReference type="Pfam" id="PF08592">
    <property type="entry name" value="Anthrone_oxy"/>
    <property type="match status" value="1"/>
</dbReference>
<name>A0A7R9VN97_9STRA</name>
<keyword evidence="1" id="KW-0812">Transmembrane</keyword>
<feature type="transmembrane region" description="Helical" evidence="1">
    <location>
        <begin position="69"/>
        <end position="91"/>
    </location>
</feature>
<organism evidence="2">
    <name type="scientific">Pseudictyota dubia</name>
    <dbReference type="NCBI Taxonomy" id="2749911"/>
    <lineage>
        <taxon>Eukaryota</taxon>
        <taxon>Sar</taxon>
        <taxon>Stramenopiles</taxon>
        <taxon>Ochrophyta</taxon>
        <taxon>Bacillariophyta</taxon>
        <taxon>Mediophyceae</taxon>
        <taxon>Biddulphiophycidae</taxon>
        <taxon>Eupodiscales</taxon>
        <taxon>Odontellaceae</taxon>
        <taxon>Pseudictyota</taxon>
    </lineage>
</organism>
<feature type="transmembrane region" description="Helical" evidence="1">
    <location>
        <begin position="12"/>
        <end position="35"/>
    </location>
</feature>
<feature type="transmembrane region" description="Helical" evidence="1">
    <location>
        <begin position="160"/>
        <end position="180"/>
    </location>
</feature>
<gene>
    <name evidence="2" type="ORF">TDUB1175_LOCUS5119</name>
</gene>
<keyword evidence="1" id="KW-0472">Membrane</keyword>
<keyword evidence="1" id="KW-1133">Transmembrane helix</keyword>
<evidence type="ECO:0000256" key="1">
    <source>
        <dbReference type="SAM" id="Phobius"/>
    </source>
</evidence>
<reference evidence="2" key="1">
    <citation type="submission" date="2021-01" db="EMBL/GenBank/DDBJ databases">
        <authorList>
            <person name="Corre E."/>
            <person name="Pelletier E."/>
            <person name="Niang G."/>
            <person name="Scheremetjew M."/>
            <person name="Finn R."/>
            <person name="Kale V."/>
            <person name="Holt S."/>
            <person name="Cochrane G."/>
            <person name="Meng A."/>
            <person name="Brown T."/>
            <person name="Cohen L."/>
        </authorList>
    </citation>
    <scope>NUCLEOTIDE SEQUENCE</scope>
    <source>
        <strain evidence="2">CCMP147</strain>
    </source>
</reference>
<evidence type="ECO:0000313" key="2">
    <source>
        <dbReference type="EMBL" id="CAD8300808.1"/>
    </source>
</evidence>